<dbReference type="GeneID" id="34614975"/>
<keyword evidence="9" id="KW-1185">Reference proteome</keyword>
<evidence type="ECO:0000313" key="8">
    <source>
        <dbReference type="EMBL" id="OJJ50600.1"/>
    </source>
</evidence>
<protein>
    <recommendedName>
        <fullName evidence="7">Xylanolytic transcriptional activator regulatory domain-containing protein</fullName>
    </recommendedName>
</protein>
<name>A0A1L9STR7_9EURO</name>
<reference evidence="9" key="1">
    <citation type="journal article" date="2017" name="Genome Biol.">
        <title>Comparative genomics reveals high biological diversity and specific adaptations in the industrially and medically important fungal genus Aspergillus.</title>
        <authorList>
            <person name="de Vries R.P."/>
            <person name="Riley R."/>
            <person name="Wiebenga A."/>
            <person name="Aguilar-Osorio G."/>
            <person name="Amillis S."/>
            <person name="Uchima C.A."/>
            <person name="Anderluh G."/>
            <person name="Asadollahi M."/>
            <person name="Askin M."/>
            <person name="Barry K."/>
            <person name="Battaglia E."/>
            <person name="Bayram O."/>
            <person name="Benocci T."/>
            <person name="Braus-Stromeyer S.A."/>
            <person name="Caldana C."/>
            <person name="Canovas D."/>
            <person name="Cerqueira G.C."/>
            <person name="Chen F."/>
            <person name="Chen W."/>
            <person name="Choi C."/>
            <person name="Clum A."/>
            <person name="Dos Santos R.A."/>
            <person name="Damasio A.R."/>
            <person name="Diallinas G."/>
            <person name="Emri T."/>
            <person name="Fekete E."/>
            <person name="Flipphi M."/>
            <person name="Freyberg S."/>
            <person name="Gallo A."/>
            <person name="Gournas C."/>
            <person name="Habgood R."/>
            <person name="Hainaut M."/>
            <person name="Harispe M.L."/>
            <person name="Henrissat B."/>
            <person name="Hilden K.S."/>
            <person name="Hope R."/>
            <person name="Hossain A."/>
            <person name="Karabika E."/>
            <person name="Karaffa L."/>
            <person name="Karanyi Z."/>
            <person name="Krasevec N."/>
            <person name="Kuo A."/>
            <person name="Kusch H."/>
            <person name="LaButti K."/>
            <person name="Lagendijk E.L."/>
            <person name="Lapidus A."/>
            <person name="Levasseur A."/>
            <person name="Lindquist E."/>
            <person name="Lipzen A."/>
            <person name="Logrieco A.F."/>
            <person name="MacCabe A."/>
            <person name="Maekelae M.R."/>
            <person name="Malavazi I."/>
            <person name="Melin P."/>
            <person name="Meyer V."/>
            <person name="Mielnichuk N."/>
            <person name="Miskei M."/>
            <person name="Molnar A.P."/>
            <person name="Mule G."/>
            <person name="Ngan C.Y."/>
            <person name="Orejas M."/>
            <person name="Orosz E."/>
            <person name="Ouedraogo J.P."/>
            <person name="Overkamp K.M."/>
            <person name="Park H.-S."/>
            <person name="Perrone G."/>
            <person name="Piumi F."/>
            <person name="Punt P.J."/>
            <person name="Ram A.F."/>
            <person name="Ramon A."/>
            <person name="Rauscher S."/>
            <person name="Record E."/>
            <person name="Riano-Pachon D.M."/>
            <person name="Robert V."/>
            <person name="Roehrig J."/>
            <person name="Ruller R."/>
            <person name="Salamov A."/>
            <person name="Salih N.S."/>
            <person name="Samson R.A."/>
            <person name="Sandor E."/>
            <person name="Sanguinetti M."/>
            <person name="Schuetze T."/>
            <person name="Sepcic K."/>
            <person name="Shelest E."/>
            <person name="Sherlock G."/>
            <person name="Sophianopoulou V."/>
            <person name="Squina F.M."/>
            <person name="Sun H."/>
            <person name="Susca A."/>
            <person name="Todd R.B."/>
            <person name="Tsang A."/>
            <person name="Unkles S.E."/>
            <person name="van de Wiele N."/>
            <person name="van Rossen-Uffink D."/>
            <person name="Oliveira J.V."/>
            <person name="Vesth T.C."/>
            <person name="Visser J."/>
            <person name="Yu J.-H."/>
            <person name="Zhou M."/>
            <person name="Andersen M.R."/>
            <person name="Archer D.B."/>
            <person name="Baker S.E."/>
            <person name="Benoit I."/>
            <person name="Brakhage A.A."/>
            <person name="Braus G.H."/>
            <person name="Fischer R."/>
            <person name="Frisvad J.C."/>
            <person name="Goldman G.H."/>
            <person name="Houbraken J."/>
            <person name="Oakley B."/>
            <person name="Pocsi I."/>
            <person name="Scazzocchio C."/>
            <person name="Seiboth B."/>
            <person name="vanKuyk P.A."/>
            <person name="Wortman J."/>
            <person name="Dyer P.S."/>
            <person name="Grigoriev I.V."/>
        </authorList>
    </citation>
    <scope>NUCLEOTIDE SEQUENCE [LARGE SCALE GENOMIC DNA]</scope>
    <source>
        <strain evidence="9">CBS 506.65</strain>
    </source>
</reference>
<dbReference type="InterPro" id="IPR007219">
    <property type="entry name" value="XnlR_reg_dom"/>
</dbReference>
<dbReference type="Proteomes" id="UP000184188">
    <property type="component" value="Unassembled WGS sequence"/>
</dbReference>
<evidence type="ECO:0000256" key="3">
    <source>
        <dbReference type="ARBA" id="ARBA00023125"/>
    </source>
</evidence>
<sequence length="424" mass="48269">MSPTLAGRSLGELIALRRYLFDELVRRFHLRTLPDTHHILDDALTACIITSIAPSEQSVESSLQYWLVFLKFITQKMNLHIDAPGLSDEDREERHRLWWAVYIIDRHSALSFNNRPCIPDKECHQLPTPCSDLLWNNMGPLFEGLDASECIRPPLGYDVQSLDIFGVFLPLSKILGEILEYHSLLENSPLNADKNLLHAIRETIEIHLGHWYRSFKQSVGLEFCDIAQPEPSSAAPTKQYPKVAYYGLHMYHCMFILLYGLMDVVRMYEDLEWQASSDFIIVGEHAMACASVAKHILLVDPQLLFMYRYFGTYLLQSSFIFLILAQKLGHRSDTLILGNCSINLQVLDTFVKTTNMDYQRTFAKLLRKVLSSQLNTPDDTSASPKPSTGDTAGESATLDPEMLRYRWTAGHRGLWANSVPGDLS</sequence>
<accession>A0A1L9STR7</accession>
<dbReference type="InterPro" id="IPR051439">
    <property type="entry name" value="XlnR/Xlr1"/>
</dbReference>
<evidence type="ECO:0000256" key="2">
    <source>
        <dbReference type="ARBA" id="ARBA00023015"/>
    </source>
</evidence>
<dbReference type="AlphaFoldDB" id="A0A1L9STR7"/>
<dbReference type="EMBL" id="KV878336">
    <property type="protein sequence ID" value="OJJ50600.1"/>
    <property type="molecule type" value="Genomic_DNA"/>
</dbReference>
<dbReference type="STRING" id="1073090.A0A1L9STR7"/>
<dbReference type="PANTHER" id="PTHR47663">
    <property type="entry name" value="XYLANOLYTIC TRANSCRIPTIONAL ACTIVATOR XLNR-RELATED"/>
    <property type="match status" value="1"/>
</dbReference>
<evidence type="ECO:0000313" key="9">
    <source>
        <dbReference type="Proteomes" id="UP000184188"/>
    </source>
</evidence>
<keyword evidence="1" id="KW-0862">Zinc</keyword>
<dbReference type="VEuPathDB" id="FungiDB:ASPZODRAFT_55029"/>
<proteinExistence type="predicted"/>
<dbReference type="GO" id="GO:0003677">
    <property type="term" value="F:DNA binding"/>
    <property type="evidence" value="ECO:0007669"/>
    <property type="project" value="UniProtKB-KW"/>
</dbReference>
<feature type="region of interest" description="Disordered" evidence="6">
    <location>
        <begin position="374"/>
        <end position="399"/>
    </location>
</feature>
<evidence type="ECO:0000256" key="4">
    <source>
        <dbReference type="ARBA" id="ARBA00023163"/>
    </source>
</evidence>
<evidence type="ECO:0000256" key="5">
    <source>
        <dbReference type="ARBA" id="ARBA00023242"/>
    </source>
</evidence>
<keyword evidence="4" id="KW-0804">Transcription</keyword>
<evidence type="ECO:0000256" key="1">
    <source>
        <dbReference type="ARBA" id="ARBA00022833"/>
    </source>
</evidence>
<dbReference type="CDD" id="cd12148">
    <property type="entry name" value="fungal_TF_MHR"/>
    <property type="match status" value="1"/>
</dbReference>
<keyword evidence="3" id="KW-0238">DNA-binding</keyword>
<gene>
    <name evidence="8" type="ORF">ASPZODRAFT_55029</name>
</gene>
<evidence type="ECO:0000259" key="7">
    <source>
        <dbReference type="SMART" id="SM00906"/>
    </source>
</evidence>
<keyword evidence="2" id="KW-0805">Transcription regulation</keyword>
<feature type="domain" description="Xylanolytic transcriptional activator regulatory" evidence="7">
    <location>
        <begin position="63"/>
        <end position="133"/>
    </location>
</feature>
<feature type="compositionally biased region" description="Polar residues" evidence="6">
    <location>
        <begin position="374"/>
        <end position="390"/>
    </location>
</feature>
<dbReference type="GO" id="GO:0008270">
    <property type="term" value="F:zinc ion binding"/>
    <property type="evidence" value="ECO:0007669"/>
    <property type="project" value="InterPro"/>
</dbReference>
<dbReference type="OrthoDB" id="3862662at2759"/>
<dbReference type="PANTHER" id="PTHR47663:SF1">
    <property type="entry name" value="XYLANOLYTIC TRANSCRIPTIONAL ACTIVATOR XLNR-RELATED"/>
    <property type="match status" value="1"/>
</dbReference>
<dbReference type="Pfam" id="PF04082">
    <property type="entry name" value="Fungal_trans"/>
    <property type="match status" value="1"/>
</dbReference>
<dbReference type="RefSeq" id="XP_022585110.1">
    <property type="nucleotide sequence ID" value="XM_022728511.1"/>
</dbReference>
<organism evidence="8 9">
    <name type="scientific">Penicilliopsis zonata CBS 506.65</name>
    <dbReference type="NCBI Taxonomy" id="1073090"/>
    <lineage>
        <taxon>Eukaryota</taxon>
        <taxon>Fungi</taxon>
        <taxon>Dikarya</taxon>
        <taxon>Ascomycota</taxon>
        <taxon>Pezizomycotina</taxon>
        <taxon>Eurotiomycetes</taxon>
        <taxon>Eurotiomycetidae</taxon>
        <taxon>Eurotiales</taxon>
        <taxon>Aspergillaceae</taxon>
        <taxon>Penicilliopsis</taxon>
    </lineage>
</organism>
<dbReference type="GO" id="GO:0006351">
    <property type="term" value="P:DNA-templated transcription"/>
    <property type="evidence" value="ECO:0007669"/>
    <property type="project" value="InterPro"/>
</dbReference>
<keyword evidence="5" id="KW-0539">Nucleus</keyword>
<dbReference type="SMART" id="SM00906">
    <property type="entry name" value="Fungal_trans"/>
    <property type="match status" value="1"/>
</dbReference>
<evidence type="ECO:0000256" key="6">
    <source>
        <dbReference type="SAM" id="MobiDB-lite"/>
    </source>
</evidence>